<dbReference type="EMBL" id="JARJCW010000078">
    <property type="protein sequence ID" value="KAJ7197375.1"/>
    <property type="molecule type" value="Genomic_DNA"/>
</dbReference>
<feature type="transmembrane region" description="Helical" evidence="1">
    <location>
        <begin position="194"/>
        <end position="215"/>
    </location>
</feature>
<dbReference type="Proteomes" id="UP001219525">
    <property type="component" value="Unassembled WGS sequence"/>
</dbReference>
<accession>A0AAD6UXX6</accession>
<evidence type="ECO:0000313" key="4">
    <source>
        <dbReference type="Proteomes" id="UP001219525"/>
    </source>
</evidence>
<feature type="transmembrane region" description="Helical" evidence="1">
    <location>
        <begin position="58"/>
        <end position="77"/>
    </location>
</feature>
<feature type="transmembrane region" description="Helical" evidence="1">
    <location>
        <begin position="221"/>
        <end position="245"/>
    </location>
</feature>
<dbReference type="InterPro" id="IPR045338">
    <property type="entry name" value="DUF6535"/>
</dbReference>
<evidence type="ECO:0000259" key="2">
    <source>
        <dbReference type="Pfam" id="PF20153"/>
    </source>
</evidence>
<feature type="domain" description="DUF6535" evidence="2">
    <location>
        <begin position="36"/>
        <end position="215"/>
    </location>
</feature>
<sequence>MADPEKGKSGLGARVAENGHALDDDLSEEAAASKLWSVYVSEAEKYDKSLVESWRGDMEGMLIFAGLFSASLTAFIIESYKTLAPDAGESTVQLLTQISQQLAAATNGTALPPLALAPKSAFTPPATSLICNALWFISLGLSLSCALIATLLEQWAREFLHRADMRSSPVIRARIFSFLYYGLKRFSMHTVVDIIPLLLHMSLFFFFAGLVAFLLPINTAMAGLAASMLTIVLSVYSLLTILPILRLDCPYRTPLSSTCWRVSQYLPVLWRRQHKSPEEQDLTTSTIVDAMAQQAMEKSPARSVRDTRALVWTMKSLADDAELEPFIEAIPDVLWGPKQRRFAYNADIKRLLDTPGLKVHTRIEGVLRSCDSGLLSVEGSRRRRILCFKAMWAIASLPFAFESPLSTVSTFSWRPAMLSITRAEHEMRHYLISVRALLQRSTLFDVNLDLDLLQANVNAGRFPDVIIQLQDLKS</sequence>
<gene>
    <name evidence="3" type="ORF">GGX14DRAFT_667893</name>
</gene>
<feature type="non-terminal residue" evidence="3">
    <location>
        <position position="474"/>
    </location>
</feature>
<keyword evidence="1" id="KW-0812">Transmembrane</keyword>
<keyword evidence="1" id="KW-1133">Transmembrane helix</keyword>
<evidence type="ECO:0000313" key="3">
    <source>
        <dbReference type="EMBL" id="KAJ7197375.1"/>
    </source>
</evidence>
<protein>
    <recommendedName>
        <fullName evidence="2">DUF6535 domain-containing protein</fullName>
    </recommendedName>
</protein>
<feature type="transmembrane region" description="Helical" evidence="1">
    <location>
        <begin position="133"/>
        <end position="152"/>
    </location>
</feature>
<dbReference type="AlphaFoldDB" id="A0AAD6UXX6"/>
<evidence type="ECO:0000256" key="1">
    <source>
        <dbReference type="SAM" id="Phobius"/>
    </source>
</evidence>
<keyword evidence="1" id="KW-0472">Membrane</keyword>
<proteinExistence type="predicted"/>
<dbReference type="Pfam" id="PF20153">
    <property type="entry name" value="DUF6535"/>
    <property type="match status" value="1"/>
</dbReference>
<reference evidence="3" key="1">
    <citation type="submission" date="2023-03" db="EMBL/GenBank/DDBJ databases">
        <title>Massive genome expansion in bonnet fungi (Mycena s.s.) driven by repeated elements and novel gene families across ecological guilds.</title>
        <authorList>
            <consortium name="Lawrence Berkeley National Laboratory"/>
            <person name="Harder C.B."/>
            <person name="Miyauchi S."/>
            <person name="Viragh M."/>
            <person name="Kuo A."/>
            <person name="Thoen E."/>
            <person name="Andreopoulos B."/>
            <person name="Lu D."/>
            <person name="Skrede I."/>
            <person name="Drula E."/>
            <person name="Henrissat B."/>
            <person name="Morin E."/>
            <person name="Kohler A."/>
            <person name="Barry K."/>
            <person name="LaButti K."/>
            <person name="Morin E."/>
            <person name="Salamov A."/>
            <person name="Lipzen A."/>
            <person name="Mereny Z."/>
            <person name="Hegedus B."/>
            <person name="Baldrian P."/>
            <person name="Stursova M."/>
            <person name="Weitz H."/>
            <person name="Taylor A."/>
            <person name="Grigoriev I.V."/>
            <person name="Nagy L.G."/>
            <person name="Martin F."/>
            <person name="Kauserud H."/>
        </authorList>
    </citation>
    <scope>NUCLEOTIDE SEQUENCE</scope>
    <source>
        <strain evidence="3">9144</strain>
    </source>
</reference>
<keyword evidence="4" id="KW-1185">Reference proteome</keyword>
<organism evidence="3 4">
    <name type="scientific">Mycena pura</name>
    <dbReference type="NCBI Taxonomy" id="153505"/>
    <lineage>
        <taxon>Eukaryota</taxon>
        <taxon>Fungi</taxon>
        <taxon>Dikarya</taxon>
        <taxon>Basidiomycota</taxon>
        <taxon>Agaricomycotina</taxon>
        <taxon>Agaricomycetes</taxon>
        <taxon>Agaricomycetidae</taxon>
        <taxon>Agaricales</taxon>
        <taxon>Marasmiineae</taxon>
        <taxon>Mycenaceae</taxon>
        <taxon>Mycena</taxon>
    </lineage>
</organism>
<name>A0AAD6UXX6_9AGAR</name>
<comment type="caution">
    <text evidence="3">The sequence shown here is derived from an EMBL/GenBank/DDBJ whole genome shotgun (WGS) entry which is preliminary data.</text>
</comment>